<evidence type="ECO:0000256" key="4">
    <source>
        <dbReference type="SAM" id="MobiDB-lite"/>
    </source>
</evidence>
<dbReference type="AlphaFoldDB" id="A0A7W9UGE0"/>
<dbReference type="Pfam" id="PF01555">
    <property type="entry name" value="N6_N4_Mtase"/>
    <property type="match status" value="1"/>
</dbReference>
<dbReference type="CDD" id="cd02440">
    <property type="entry name" value="AdoMet_MTases"/>
    <property type="match status" value="1"/>
</dbReference>
<dbReference type="GO" id="GO:0008170">
    <property type="term" value="F:N-methyltransferase activity"/>
    <property type="evidence" value="ECO:0007669"/>
    <property type="project" value="InterPro"/>
</dbReference>
<keyword evidence="1 6" id="KW-0489">Methyltransferase</keyword>
<dbReference type="InterPro" id="IPR002941">
    <property type="entry name" value="DNA_methylase_N4/N6"/>
</dbReference>
<dbReference type="SUPFAM" id="SSF53335">
    <property type="entry name" value="S-adenosyl-L-methionine-dependent methyltransferases"/>
    <property type="match status" value="1"/>
</dbReference>
<sequence>MSELPPTEPATDTVVPVSVWATAQTPLPRNDGAATTPTAPPTQRKCCPQSPLTPSLTTLPGDLVLDPMCGSGTTIVEALHLGRRALGVEYESRWAAIAHTDIDLARAAGYDQEAAVFTGDARRLDTLLPARHLGAVDLIITSPPCGDSTHGHVSTKPGEGVRKRNNRYGSTLDRGQLANIGLGRLLSGFTRILAAGTAYLRPGGHVVITARP</sequence>
<protein>
    <recommendedName>
        <fullName evidence="3">Methyltransferase</fullName>
        <ecNumber evidence="3">2.1.1.-</ecNumber>
    </recommendedName>
</protein>
<gene>
    <name evidence="6" type="ORF">BJY24_001050</name>
</gene>
<dbReference type="PRINTS" id="PR00508">
    <property type="entry name" value="S21N4MTFRASE"/>
</dbReference>
<keyword evidence="7" id="KW-1185">Reference proteome</keyword>
<comment type="caution">
    <text evidence="6">The sequence shown here is derived from an EMBL/GenBank/DDBJ whole genome shotgun (WGS) entry which is preliminary data.</text>
</comment>
<organism evidence="6 7">
    <name type="scientific">Nocardia transvalensis</name>
    <dbReference type="NCBI Taxonomy" id="37333"/>
    <lineage>
        <taxon>Bacteria</taxon>
        <taxon>Bacillati</taxon>
        <taxon>Actinomycetota</taxon>
        <taxon>Actinomycetes</taxon>
        <taxon>Mycobacteriales</taxon>
        <taxon>Nocardiaceae</taxon>
        <taxon>Nocardia</taxon>
    </lineage>
</organism>
<evidence type="ECO:0000313" key="6">
    <source>
        <dbReference type="EMBL" id="MBB5912183.1"/>
    </source>
</evidence>
<dbReference type="EC" id="2.1.1.-" evidence="3"/>
<dbReference type="GO" id="GO:0003677">
    <property type="term" value="F:DNA binding"/>
    <property type="evidence" value="ECO:0007669"/>
    <property type="project" value="InterPro"/>
</dbReference>
<dbReference type="Proteomes" id="UP000540412">
    <property type="component" value="Unassembled WGS sequence"/>
</dbReference>
<evidence type="ECO:0000313" key="7">
    <source>
        <dbReference type="Proteomes" id="UP000540412"/>
    </source>
</evidence>
<dbReference type="Gene3D" id="3.40.50.150">
    <property type="entry name" value="Vaccinia Virus protein VP39"/>
    <property type="match status" value="1"/>
</dbReference>
<name>A0A7W9UGE0_9NOCA</name>
<reference evidence="6 7" key="1">
    <citation type="submission" date="2020-08" db="EMBL/GenBank/DDBJ databases">
        <title>Sequencing the genomes of 1000 actinobacteria strains.</title>
        <authorList>
            <person name="Klenk H.-P."/>
        </authorList>
    </citation>
    <scope>NUCLEOTIDE SEQUENCE [LARGE SCALE GENOMIC DNA]</scope>
    <source>
        <strain evidence="6 7">DSM 43582</strain>
    </source>
</reference>
<evidence type="ECO:0000256" key="3">
    <source>
        <dbReference type="RuleBase" id="RU362026"/>
    </source>
</evidence>
<feature type="domain" description="DNA methylase N-4/N-6" evidence="5">
    <location>
        <begin position="56"/>
        <end position="98"/>
    </location>
</feature>
<evidence type="ECO:0000256" key="1">
    <source>
        <dbReference type="ARBA" id="ARBA00022603"/>
    </source>
</evidence>
<comment type="similarity">
    <text evidence="3">Belongs to the N(4)/N(6)-methyltransferase family.</text>
</comment>
<dbReference type="InterPro" id="IPR029063">
    <property type="entry name" value="SAM-dependent_MTases_sf"/>
</dbReference>
<keyword evidence="2" id="KW-0808">Transferase</keyword>
<dbReference type="EMBL" id="JACHIT010000001">
    <property type="protein sequence ID" value="MBB5912183.1"/>
    <property type="molecule type" value="Genomic_DNA"/>
</dbReference>
<dbReference type="RefSeq" id="WP_218003590.1">
    <property type="nucleotide sequence ID" value="NZ_JACHIT010000001.1"/>
</dbReference>
<evidence type="ECO:0000256" key="2">
    <source>
        <dbReference type="ARBA" id="ARBA00022679"/>
    </source>
</evidence>
<dbReference type="GO" id="GO:0032259">
    <property type="term" value="P:methylation"/>
    <property type="evidence" value="ECO:0007669"/>
    <property type="project" value="UniProtKB-KW"/>
</dbReference>
<evidence type="ECO:0000259" key="5">
    <source>
        <dbReference type="Pfam" id="PF01555"/>
    </source>
</evidence>
<accession>A0A7W9UGE0</accession>
<dbReference type="InterPro" id="IPR001091">
    <property type="entry name" value="RM_Methyltransferase"/>
</dbReference>
<feature type="region of interest" description="Disordered" evidence="4">
    <location>
        <begin position="23"/>
        <end position="47"/>
    </location>
</feature>
<proteinExistence type="inferred from homology"/>